<keyword evidence="7" id="KW-1185">Reference proteome</keyword>
<dbReference type="InterPro" id="IPR008927">
    <property type="entry name" value="6-PGluconate_DH-like_C_sf"/>
</dbReference>
<dbReference type="Proteomes" id="UP000605568">
    <property type="component" value="Unassembled WGS sequence"/>
</dbReference>
<evidence type="ECO:0000259" key="5">
    <source>
        <dbReference type="Pfam" id="PF14833"/>
    </source>
</evidence>
<feature type="domain" description="3-hydroxyisobutyrate dehydrogenase-like NAD-binding" evidence="5">
    <location>
        <begin position="183"/>
        <end position="294"/>
    </location>
</feature>
<accession>A0ABQ3MFU6</accession>
<evidence type="ECO:0000256" key="3">
    <source>
        <dbReference type="ARBA" id="ARBA00023027"/>
    </source>
</evidence>
<keyword evidence="2" id="KW-0560">Oxidoreductase</keyword>
<evidence type="ECO:0000256" key="2">
    <source>
        <dbReference type="ARBA" id="ARBA00023002"/>
    </source>
</evidence>
<dbReference type="EMBL" id="BNAR01000004">
    <property type="protein sequence ID" value="GHH40072.1"/>
    <property type="molecule type" value="Genomic_DNA"/>
</dbReference>
<dbReference type="Gene3D" id="1.10.1040.10">
    <property type="entry name" value="N-(1-d-carboxylethyl)-l-norvaline Dehydrogenase, domain 2"/>
    <property type="match status" value="1"/>
</dbReference>
<dbReference type="Pfam" id="PF14833">
    <property type="entry name" value="NAD_binding_11"/>
    <property type="match status" value="1"/>
</dbReference>
<dbReference type="PANTHER" id="PTHR43060:SF14">
    <property type="entry name" value="DEHYDROGENASE-LIKE PROTEIN"/>
    <property type="match status" value="1"/>
</dbReference>
<dbReference type="PIRSF" id="PIRSF000103">
    <property type="entry name" value="HIBADH"/>
    <property type="match status" value="1"/>
</dbReference>
<dbReference type="SUPFAM" id="SSF51735">
    <property type="entry name" value="NAD(P)-binding Rossmann-fold domains"/>
    <property type="match status" value="1"/>
</dbReference>
<evidence type="ECO:0000256" key="1">
    <source>
        <dbReference type="ARBA" id="ARBA00009080"/>
    </source>
</evidence>
<comment type="similarity">
    <text evidence="1">Belongs to the HIBADH-related family.</text>
</comment>
<organism evidence="6 7">
    <name type="scientific">Lentzea cavernae</name>
    <dbReference type="NCBI Taxonomy" id="2020703"/>
    <lineage>
        <taxon>Bacteria</taxon>
        <taxon>Bacillati</taxon>
        <taxon>Actinomycetota</taxon>
        <taxon>Actinomycetes</taxon>
        <taxon>Pseudonocardiales</taxon>
        <taxon>Pseudonocardiaceae</taxon>
        <taxon>Lentzea</taxon>
    </lineage>
</organism>
<dbReference type="RefSeq" id="WP_191298781.1">
    <property type="nucleotide sequence ID" value="NZ_BNAR01000004.1"/>
</dbReference>
<feature type="domain" description="6-phosphogluconate dehydrogenase NADP-binding" evidence="4">
    <location>
        <begin position="19"/>
        <end position="176"/>
    </location>
</feature>
<keyword evidence="3" id="KW-0520">NAD</keyword>
<evidence type="ECO:0000313" key="7">
    <source>
        <dbReference type="Proteomes" id="UP000605568"/>
    </source>
</evidence>
<protein>
    <submittedName>
        <fullName evidence="6">3-hydroxyisobutyrate dehydrogenase</fullName>
    </submittedName>
</protein>
<reference evidence="7" key="1">
    <citation type="journal article" date="2019" name="Int. J. Syst. Evol. Microbiol.">
        <title>The Global Catalogue of Microorganisms (GCM) 10K type strain sequencing project: providing services to taxonomists for standard genome sequencing and annotation.</title>
        <authorList>
            <consortium name="The Broad Institute Genomics Platform"/>
            <consortium name="The Broad Institute Genome Sequencing Center for Infectious Disease"/>
            <person name="Wu L."/>
            <person name="Ma J."/>
        </authorList>
    </citation>
    <scope>NUCLEOTIDE SEQUENCE [LARGE SCALE GENOMIC DNA]</scope>
    <source>
        <strain evidence="7">CGMCC 4.7367</strain>
    </source>
</reference>
<dbReference type="Gene3D" id="3.40.50.720">
    <property type="entry name" value="NAD(P)-binding Rossmann-like Domain"/>
    <property type="match status" value="1"/>
</dbReference>
<gene>
    <name evidence="6" type="primary">mmsB</name>
    <name evidence="6" type="ORF">GCM10017774_32850</name>
</gene>
<comment type="caution">
    <text evidence="6">The sequence shown here is derived from an EMBL/GenBank/DDBJ whole genome shotgun (WGS) entry which is preliminary data.</text>
</comment>
<evidence type="ECO:0000259" key="4">
    <source>
        <dbReference type="Pfam" id="PF03446"/>
    </source>
</evidence>
<dbReference type="Pfam" id="PF03446">
    <property type="entry name" value="NAD_binding_2"/>
    <property type="match status" value="1"/>
</dbReference>
<dbReference type="SUPFAM" id="SSF48179">
    <property type="entry name" value="6-phosphogluconate dehydrogenase C-terminal domain-like"/>
    <property type="match status" value="1"/>
</dbReference>
<evidence type="ECO:0000313" key="6">
    <source>
        <dbReference type="EMBL" id="GHH40072.1"/>
    </source>
</evidence>
<name>A0ABQ3MFU6_9PSEU</name>
<proteinExistence type="inferred from homology"/>
<sequence length="316" mass="32849">MGSHDEDGLTESPLRPGARIAVAGAGRMGLPISRNLAVAGFDVVVTDVRHDLADAVVAGGARWEPSGSAAAAGADVLVTVLPGIPEIRALMSGPESLVRALPAGAAWLDLTSSSPLAMREIQQDARSRGIAVLEAPMGGGPEAADAGTLRLFAGGNPSTFRRLLPLLEVIADPDHVVLVGGSGHGYTAKLLVNLLWFGQAVATAEAVLLGQSAGLDAEALRVLLAGSAAGSEFLRHDLARVFSGDYLPLFGLDRCVEELEAVTELFRDRGVPSELSEVVTRVHRQAAERFGPVDGELMAIALLEERAGALLRPDRA</sequence>
<dbReference type="InterPro" id="IPR006115">
    <property type="entry name" value="6PGDH_NADP-bd"/>
</dbReference>
<dbReference type="InterPro" id="IPR015815">
    <property type="entry name" value="HIBADH-related"/>
</dbReference>
<dbReference type="InterPro" id="IPR029154">
    <property type="entry name" value="HIBADH-like_NADP-bd"/>
</dbReference>
<dbReference type="InterPro" id="IPR036291">
    <property type="entry name" value="NAD(P)-bd_dom_sf"/>
</dbReference>
<dbReference type="InterPro" id="IPR013328">
    <property type="entry name" value="6PGD_dom2"/>
</dbReference>
<dbReference type="PANTHER" id="PTHR43060">
    <property type="entry name" value="3-HYDROXYISOBUTYRATE DEHYDROGENASE-LIKE 1, MITOCHONDRIAL-RELATED"/>
    <property type="match status" value="1"/>
</dbReference>